<organism evidence="3">
    <name type="scientific">Picea sitchensis</name>
    <name type="common">Sitka spruce</name>
    <name type="synonym">Pinus sitchensis</name>
    <dbReference type="NCBI Taxonomy" id="3332"/>
    <lineage>
        <taxon>Eukaryota</taxon>
        <taxon>Viridiplantae</taxon>
        <taxon>Streptophyta</taxon>
        <taxon>Embryophyta</taxon>
        <taxon>Tracheophyta</taxon>
        <taxon>Spermatophyta</taxon>
        <taxon>Pinopsida</taxon>
        <taxon>Pinidae</taxon>
        <taxon>Conifers I</taxon>
        <taxon>Pinales</taxon>
        <taxon>Pinaceae</taxon>
        <taxon>Picea</taxon>
    </lineage>
</organism>
<protein>
    <recommendedName>
        <fullName evidence="2">ELP1 three-helical bundle domain-containing protein</fullName>
    </recommendedName>
</protein>
<dbReference type="AlphaFoldDB" id="D5AEB7"/>
<feature type="compositionally biased region" description="Polar residues" evidence="1">
    <location>
        <begin position="15"/>
        <end position="45"/>
    </location>
</feature>
<dbReference type="InterPro" id="IPR006849">
    <property type="entry name" value="Elp1"/>
</dbReference>
<feature type="region of interest" description="Disordered" evidence="1">
    <location>
        <begin position="1"/>
        <end position="66"/>
    </location>
</feature>
<evidence type="ECO:0000313" key="3">
    <source>
        <dbReference type="EMBL" id="ADE77886.1"/>
    </source>
</evidence>
<dbReference type="PANTHER" id="PTHR12747">
    <property type="entry name" value="ELONGATOR COMPLEX PROTEIN 1"/>
    <property type="match status" value="1"/>
</dbReference>
<name>D5AEB7_PICSI</name>
<dbReference type="GO" id="GO:0033588">
    <property type="term" value="C:elongator holoenzyme complex"/>
    <property type="evidence" value="ECO:0007669"/>
    <property type="project" value="InterPro"/>
</dbReference>
<dbReference type="EMBL" id="BT124650">
    <property type="protein sequence ID" value="ADE77886.1"/>
    <property type="molecule type" value="mRNA"/>
</dbReference>
<evidence type="ECO:0000259" key="2">
    <source>
        <dbReference type="Pfam" id="PF23936"/>
    </source>
</evidence>
<dbReference type="GO" id="GO:0000049">
    <property type="term" value="F:tRNA binding"/>
    <property type="evidence" value="ECO:0007669"/>
    <property type="project" value="TreeGrafter"/>
</dbReference>
<dbReference type="GO" id="GO:0002926">
    <property type="term" value="P:tRNA wobble base 5-methoxycarbonylmethyl-2-thiouridinylation"/>
    <property type="evidence" value="ECO:0007669"/>
    <property type="project" value="TreeGrafter"/>
</dbReference>
<accession>D5AEB7</accession>
<evidence type="ECO:0000256" key="1">
    <source>
        <dbReference type="SAM" id="MobiDB-lite"/>
    </source>
</evidence>
<proteinExistence type="evidence at transcript level"/>
<feature type="compositionally biased region" description="Basic residues" evidence="1">
    <location>
        <begin position="46"/>
        <end position="62"/>
    </location>
</feature>
<dbReference type="PANTHER" id="PTHR12747:SF0">
    <property type="entry name" value="ELONGATOR COMPLEX PROTEIN 1"/>
    <property type="match status" value="1"/>
</dbReference>
<dbReference type="InterPro" id="IPR056169">
    <property type="entry name" value="HB_ELP1"/>
</dbReference>
<dbReference type="Pfam" id="PF23936">
    <property type="entry name" value="HB_ELP1"/>
    <property type="match status" value="1"/>
</dbReference>
<sequence>MEGKAKEDVDDDTFSETSSNISGMSAYTLGKASNASGNPSTSSRGSHVRTRIRTRRKVHGGKIRAGSPGEEFALVEHLQSMVLSSRAQEELKLLLEVLLLLGEEEVARKLQNFAARYQSSQLAAVKDAEDKLAEEQVDGTTGTQNENADNLRKKPGVRDMLCWQWEMLSPP</sequence>
<dbReference type="UniPathway" id="UPA00988"/>
<feature type="domain" description="ELP1 three-helical bundle" evidence="2">
    <location>
        <begin position="2"/>
        <end position="113"/>
    </location>
</feature>
<reference evidence="3" key="1">
    <citation type="submission" date="2010-04" db="EMBL/GenBank/DDBJ databases">
        <authorList>
            <person name="Reid K.E."/>
            <person name="Liao N."/>
            <person name="Chan S."/>
            <person name="Docking R."/>
            <person name="Taylor G."/>
            <person name="Moore R."/>
            <person name="Mayo M."/>
            <person name="Munro S."/>
            <person name="King J."/>
            <person name="Yanchuk A."/>
            <person name="Holt R."/>
            <person name="Jones S."/>
            <person name="Marra M."/>
            <person name="Ritland C.E."/>
            <person name="Ritland K."/>
            <person name="Bohlmann J."/>
        </authorList>
    </citation>
    <scope>NUCLEOTIDE SEQUENCE</scope>
    <source>
        <tissue evidence="3">Bud</tissue>
    </source>
</reference>
<dbReference type="GO" id="GO:0005829">
    <property type="term" value="C:cytosol"/>
    <property type="evidence" value="ECO:0007669"/>
    <property type="project" value="TreeGrafter"/>
</dbReference>